<sequence length="262" mass="27988">MTNEKIPSIFNMPPLVWVVFVVIIGAFALNMTQPSVAPVINTSNSNTTTPMPPANNAPVYPTALPADVVDVAMSSTTPKAGDDITFTATVKSSYADAWEDMFAYELWVRQFGNWYKTPCYAPLCEYTLKDASLGSVEYKIVRTAKDGAVSDEGSEYLEVVSTAQIGDTIGPTVTASHSPINPKQGQSVTIAALVDDISSVASASIYVNGDIVKSCVQTIKIMTCQVTLPDVEAGSYSYYVIAKDTKGNTTQTQATSYSVASN</sequence>
<keyword evidence="1" id="KW-0472">Membrane</keyword>
<proteinExistence type="predicted"/>
<comment type="caution">
    <text evidence="2">The sequence shown here is derived from an EMBL/GenBank/DDBJ whole genome shotgun (WGS) entry which is preliminary data.</text>
</comment>
<dbReference type="Proteomes" id="UP000774699">
    <property type="component" value="Unassembled WGS sequence"/>
</dbReference>
<feature type="transmembrane region" description="Helical" evidence="1">
    <location>
        <begin position="12"/>
        <end position="31"/>
    </location>
</feature>
<gene>
    <name evidence="2" type="ORF">FJY86_03545</name>
</gene>
<dbReference type="AlphaFoldDB" id="A0A8T4C841"/>
<dbReference type="EMBL" id="VGJJ01000028">
    <property type="protein sequence ID" value="MBM3282384.1"/>
    <property type="molecule type" value="Genomic_DNA"/>
</dbReference>
<protein>
    <recommendedName>
        <fullName evidence="4">Ig-like domain-containing protein</fullName>
    </recommendedName>
</protein>
<dbReference type="Gene3D" id="2.60.40.10">
    <property type="entry name" value="Immunoglobulins"/>
    <property type="match status" value="1"/>
</dbReference>
<name>A0A8T4C841_9ARCH</name>
<reference evidence="2" key="1">
    <citation type="submission" date="2019-03" db="EMBL/GenBank/DDBJ databases">
        <title>Lake Tanganyika Metagenome-Assembled Genomes (MAGs).</title>
        <authorList>
            <person name="Tran P."/>
        </authorList>
    </citation>
    <scope>NUCLEOTIDE SEQUENCE</scope>
    <source>
        <strain evidence="2">M_DeepCast_50m_m2_156</strain>
    </source>
</reference>
<keyword evidence="1" id="KW-0812">Transmembrane</keyword>
<accession>A0A8T4C841</accession>
<evidence type="ECO:0008006" key="4">
    <source>
        <dbReference type="Google" id="ProtNLM"/>
    </source>
</evidence>
<evidence type="ECO:0000256" key="1">
    <source>
        <dbReference type="SAM" id="Phobius"/>
    </source>
</evidence>
<dbReference type="InterPro" id="IPR013783">
    <property type="entry name" value="Ig-like_fold"/>
</dbReference>
<evidence type="ECO:0000313" key="3">
    <source>
        <dbReference type="Proteomes" id="UP000774699"/>
    </source>
</evidence>
<organism evidence="2 3">
    <name type="scientific">Candidatus Iainarchaeum sp</name>
    <dbReference type="NCBI Taxonomy" id="3101447"/>
    <lineage>
        <taxon>Archaea</taxon>
        <taxon>Candidatus Iainarchaeota</taxon>
        <taxon>Candidatus Iainarchaeia</taxon>
        <taxon>Candidatus Iainarchaeales</taxon>
        <taxon>Candidatus Iainarchaeaceae</taxon>
        <taxon>Candidatus Iainarchaeum</taxon>
    </lineage>
</organism>
<keyword evidence="1" id="KW-1133">Transmembrane helix</keyword>
<evidence type="ECO:0000313" key="2">
    <source>
        <dbReference type="EMBL" id="MBM3282384.1"/>
    </source>
</evidence>